<dbReference type="Gene3D" id="1.10.260.40">
    <property type="entry name" value="lambda repressor-like DNA-binding domains"/>
    <property type="match status" value="1"/>
</dbReference>
<sequence length="116" mass="12367">MTDRIRHAAPEPSPVPDAPLLRHLVGDALRRARRERGPILREAAEAARGSLPYLSEIERGRKEPSSEAPAAVYRALDLRLADLLGGITGRLSPVCAPVSAPHRTTPAAQQALALAA</sequence>
<accession>A0ABY4KZA4</accession>
<keyword evidence="3" id="KW-1185">Reference proteome</keyword>
<proteinExistence type="predicted"/>
<protein>
    <submittedName>
        <fullName evidence="2">Helix-turn-helix transcriptional regulator</fullName>
    </submittedName>
</protein>
<organism evidence="2 3">
    <name type="scientific">Thermobifida alba</name>
    <name type="common">Thermomonospora alba</name>
    <dbReference type="NCBI Taxonomy" id="53522"/>
    <lineage>
        <taxon>Bacteria</taxon>
        <taxon>Bacillati</taxon>
        <taxon>Actinomycetota</taxon>
        <taxon>Actinomycetes</taxon>
        <taxon>Streptosporangiales</taxon>
        <taxon>Nocardiopsidaceae</taxon>
        <taxon>Thermobifida</taxon>
    </lineage>
</organism>
<dbReference type="EMBL" id="CP051627">
    <property type="protein sequence ID" value="UPT20746.1"/>
    <property type="molecule type" value="Genomic_DNA"/>
</dbReference>
<evidence type="ECO:0000313" key="2">
    <source>
        <dbReference type="EMBL" id="UPT20746.1"/>
    </source>
</evidence>
<reference evidence="2 3" key="1">
    <citation type="submission" date="2020-04" db="EMBL/GenBank/DDBJ databases">
        <title>Thermobifida alba genome sequencing and assembly.</title>
        <authorList>
            <person name="Luzics S."/>
            <person name="Horvath B."/>
            <person name="Nagy I."/>
            <person name="Toth A."/>
            <person name="Nagy I."/>
            <person name="Kukolya J."/>
        </authorList>
    </citation>
    <scope>NUCLEOTIDE SEQUENCE [LARGE SCALE GENOMIC DNA]</scope>
    <source>
        <strain evidence="2 3">DSM 43795</strain>
    </source>
</reference>
<dbReference type="SUPFAM" id="SSF47413">
    <property type="entry name" value="lambda repressor-like DNA-binding domains"/>
    <property type="match status" value="1"/>
</dbReference>
<evidence type="ECO:0000313" key="3">
    <source>
        <dbReference type="Proteomes" id="UP000832041"/>
    </source>
</evidence>
<gene>
    <name evidence="2" type="ORF">FOF52_07060</name>
</gene>
<dbReference type="Proteomes" id="UP000832041">
    <property type="component" value="Chromosome"/>
</dbReference>
<feature type="domain" description="HTH cro/C1-type" evidence="1">
    <location>
        <begin position="29"/>
        <end position="83"/>
    </location>
</feature>
<dbReference type="InterPro" id="IPR010982">
    <property type="entry name" value="Lambda_DNA-bd_dom_sf"/>
</dbReference>
<evidence type="ECO:0000259" key="1">
    <source>
        <dbReference type="PROSITE" id="PS50943"/>
    </source>
</evidence>
<dbReference type="InterPro" id="IPR001387">
    <property type="entry name" value="Cro/C1-type_HTH"/>
</dbReference>
<name>A0ABY4KZA4_THEAE</name>
<dbReference type="CDD" id="cd00093">
    <property type="entry name" value="HTH_XRE"/>
    <property type="match status" value="1"/>
</dbReference>
<dbReference type="PROSITE" id="PS50943">
    <property type="entry name" value="HTH_CROC1"/>
    <property type="match status" value="1"/>
</dbReference>
<dbReference type="RefSeq" id="WP_248593031.1">
    <property type="nucleotide sequence ID" value="NZ_BAABEB010000012.1"/>
</dbReference>